<organism evidence="1 2">
    <name type="scientific">Funneliformis geosporum</name>
    <dbReference type="NCBI Taxonomy" id="1117311"/>
    <lineage>
        <taxon>Eukaryota</taxon>
        <taxon>Fungi</taxon>
        <taxon>Fungi incertae sedis</taxon>
        <taxon>Mucoromycota</taxon>
        <taxon>Glomeromycotina</taxon>
        <taxon>Glomeromycetes</taxon>
        <taxon>Glomerales</taxon>
        <taxon>Glomeraceae</taxon>
        <taxon>Funneliformis</taxon>
    </lineage>
</organism>
<keyword evidence="2" id="KW-1185">Reference proteome</keyword>
<dbReference type="AlphaFoldDB" id="A0A9W4T0W2"/>
<evidence type="ECO:0000313" key="2">
    <source>
        <dbReference type="Proteomes" id="UP001153678"/>
    </source>
</evidence>
<proteinExistence type="predicted"/>
<dbReference type="OrthoDB" id="417450at2759"/>
<accession>A0A9W4T0W2</accession>
<protein>
    <submittedName>
        <fullName evidence="1">7406_t:CDS:1</fullName>
    </submittedName>
</protein>
<evidence type="ECO:0000313" key="1">
    <source>
        <dbReference type="EMBL" id="CAI2188121.1"/>
    </source>
</evidence>
<feature type="non-terminal residue" evidence="1">
    <location>
        <position position="1"/>
    </location>
</feature>
<dbReference type="Proteomes" id="UP001153678">
    <property type="component" value="Unassembled WGS sequence"/>
</dbReference>
<name>A0A9W4T0W2_9GLOM</name>
<dbReference type="EMBL" id="CAMKVN010005005">
    <property type="protein sequence ID" value="CAI2188121.1"/>
    <property type="molecule type" value="Genomic_DNA"/>
</dbReference>
<gene>
    <name evidence="1" type="ORF">FWILDA_LOCUS13421</name>
</gene>
<sequence>HVSIPEEISPVSSMRKDEIIADLPALPYISEIEVLDSINDIDTKALAYAWKREEGLHLDEYNKELGLAFEYSGNQYYQIVPFFHLQRQMNLDAQIWRD</sequence>
<reference evidence="1" key="1">
    <citation type="submission" date="2022-08" db="EMBL/GenBank/DDBJ databases">
        <authorList>
            <person name="Kallberg Y."/>
            <person name="Tangrot J."/>
            <person name="Rosling A."/>
        </authorList>
    </citation>
    <scope>NUCLEOTIDE SEQUENCE</scope>
    <source>
        <strain evidence="1">Wild A</strain>
    </source>
</reference>
<comment type="caution">
    <text evidence="1">The sequence shown here is derived from an EMBL/GenBank/DDBJ whole genome shotgun (WGS) entry which is preliminary data.</text>
</comment>